<dbReference type="InterPro" id="IPR027381">
    <property type="entry name" value="LytR/CpsA/Psr_C"/>
</dbReference>
<evidence type="ECO:0000259" key="4">
    <source>
        <dbReference type="Pfam" id="PF13399"/>
    </source>
</evidence>
<dbReference type="InterPro" id="IPR011990">
    <property type="entry name" value="TPR-like_helical_dom_sf"/>
</dbReference>
<feature type="domain" description="LytR/CpsA/Psr regulator C-terminal" evidence="4">
    <location>
        <begin position="380"/>
        <end position="466"/>
    </location>
</feature>
<reference evidence="5 6" key="1">
    <citation type="submission" date="2016-12" db="EMBL/GenBank/DDBJ databases">
        <title>Isolation and genomic insights into novel planktonic Zetaproteobacteria from stratified waters of the Chesapeake Bay.</title>
        <authorList>
            <person name="McAllister S.M."/>
            <person name="Kato S."/>
            <person name="Chan C.S."/>
            <person name="Chiu B.K."/>
            <person name="Field E.K."/>
        </authorList>
    </citation>
    <scope>NUCLEOTIDE SEQUENCE [LARGE SCALE GENOMIC DNA]</scope>
    <source>
        <strain evidence="5 6">CP-8</strain>
    </source>
</reference>
<dbReference type="PROSITE" id="PS51257">
    <property type="entry name" value="PROKAR_LIPOPROTEIN"/>
    <property type="match status" value="1"/>
</dbReference>
<keyword evidence="6" id="KW-1185">Reference proteome</keyword>
<feature type="repeat" description="TPR" evidence="3">
    <location>
        <begin position="84"/>
        <end position="117"/>
    </location>
</feature>
<evidence type="ECO:0000313" key="5">
    <source>
        <dbReference type="EMBL" id="ATX81767.1"/>
    </source>
</evidence>
<gene>
    <name evidence="5" type="ORF">Ga0123462_0898</name>
</gene>
<dbReference type="Gene3D" id="1.25.40.10">
    <property type="entry name" value="Tetratricopeptide repeat domain"/>
    <property type="match status" value="1"/>
</dbReference>
<dbReference type="InterPro" id="IPR019734">
    <property type="entry name" value="TPR_rpt"/>
</dbReference>
<dbReference type="PANTHER" id="PTHR44858">
    <property type="entry name" value="TETRATRICOPEPTIDE REPEAT PROTEIN 6"/>
    <property type="match status" value="1"/>
</dbReference>
<feature type="repeat" description="TPR" evidence="3">
    <location>
        <begin position="118"/>
        <end position="151"/>
    </location>
</feature>
<evidence type="ECO:0000256" key="2">
    <source>
        <dbReference type="ARBA" id="ARBA00022803"/>
    </source>
</evidence>
<keyword evidence="2 3" id="KW-0802">TPR repeat</keyword>
<dbReference type="SUPFAM" id="SSF48452">
    <property type="entry name" value="TPR-like"/>
    <property type="match status" value="1"/>
</dbReference>
<dbReference type="Gene3D" id="3.30.70.2390">
    <property type="match status" value="1"/>
</dbReference>
<dbReference type="SMART" id="SM00028">
    <property type="entry name" value="TPR"/>
    <property type="match status" value="3"/>
</dbReference>
<feature type="domain" description="LytR/CpsA/Psr regulator C-terminal" evidence="4">
    <location>
        <begin position="499"/>
        <end position="584"/>
    </location>
</feature>
<dbReference type="EMBL" id="CP018800">
    <property type="protein sequence ID" value="ATX81767.1"/>
    <property type="molecule type" value="Genomic_DNA"/>
</dbReference>
<proteinExistence type="predicted"/>
<dbReference type="PANTHER" id="PTHR44858:SF1">
    <property type="entry name" value="UDP-N-ACETYLGLUCOSAMINE--PEPTIDE N-ACETYLGLUCOSAMINYLTRANSFERASE SPINDLY-RELATED"/>
    <property type="match status" value="1"/>
</dbReference>
<name>A0A2K8L3B3_9PROT</name>
<dbReference type="AlphaFoldDB" id="A0A2K8L3B3"/>
<dbReference type="OrthoDB" id="8445347at2"/>
<keyword evidence="1" id="KW-0677">Repeat</keyword>
<sequence length="601" mass="63312">MSVKYSRPLKQGTMMVYCLLLLAGCTTSYALLDSIRPAYRVGGEATQVQSFNSYDQGKQLFIQGKYGLALEAFKQANAENPNSVNALNGIAACYDQIKRHDLATSYYYKALKIQPDSVKTLSNLGYSYILQGRYTDASKVLQIALAHEPDNARAAHNLSLANSRLPQQQVPEVKAIALSKAKASEPAAAAPVVSEPVAAAPVVSEPVAAAPVASEPVAAAPVASEPVAAAPVASEPVAAAPVASEPVAVAPAVSEPVAVAPAVSEPVAVAPAVSEPVAAAPVASEPVAAAPVASEPVAAAPAVSEPAAAAPAVSEPVAAAPAVPEPVAAAPAVPEPVAAAPVVSEPVAIIPVRSDPAKSTASATPDQQPMKVVVLSVGNRIEISNGNGRTGMAKALTNFLKSRNEWVWKITNSRPFNQERTTLYYLSGRQIEAEQLAIKVPAPVVLKETTSNVNNSDLRLVIGHDFIYKSENEIHMMAKVQDKVSMISAQMNNVLMPARLEIANGNGRNGMARLVTNVLARHGQTIRRITNADSFDYASSVIYYMPDHRKDAEKVAAMLPVRAELKEMDISHRRVDIRIVIGKDLLEAEDYLTLLSSLGHA</sequence>
<dbReference type="RefSeq" id="WP_100265190.1">
    <property type="nucleotide sequence ID" value="NZ_CP018800.1"/>
</dbReference>
<dbReference type="Pfam" id="PF13399">
    <property type="entry name" value="LytR_C"/>
    <property type="match status" value="2"/>
</dbReference>
<evidence type="ECO:0000313" key="6">
    <source>
        <dbReference type="Proteomes" id="UP000231637"/>
    </source>
</evidence>
<dbReference type="PROSITE" id="PS50005">
    <property type="entry name" value="TPR"/>
    <property type="match status" value="2"/>
</dbReference>
<evidence type="ECO:0000256" key="1">
    <source>
        <dbReference type="ARBA" id="ARBA00022737"/>
    </source>
</evidence>
<evidence type="ECO:0000256" key="3">
    <source>
        <dbReference type="PROSITE-ProRule" id="PRU00339"/>
    </source>
</evidence>
<dbReference type="Proteomes" id="UP000231637">
    <property type="component" value="Chromosome"/>
</dbReference>
<accession>A0A2K8L3B3</accession>
<dbReference type="InterPro" id="IPR050498">
    <property type="entry name" value="Ycf3"/>
</dbReference>
<dbReference type="KEGG" id="mfn:Ga0123462_0898"/>
<organism evidence="5 6">
    <name type="scientific">Mariprofundus ferrinatatus</name>
    <dbReference type="NCBI Taxonomy" id="1921087"/>
    <lineage>
        <taxon>Bacteria</taxon>
        <taxon>Pseudomonadati</taxon>
        <taxon>Pseudomonadota</taxon>
        <taxon>Candidatius Mariprofundia</taxon>
        <taxon>Mariprofundales</taxon>
        <taxon>Mariprofundaceae</taxon>
        <taxon>Mariprofundus</taxon>
    </lineage>
</organism>
<dbReference type="Pfam" id="PF14559">
    <property type="entry name" value="TPR_19"/>
    <property type="match status" value="1"/>
</dbReference>
<protein>
    <submittedName>
        <fullName evidence="5">Tetratricopeptide repeat-containing protein</fullName>
    </submittedName>
</protein>